<keyword evidence="3" id="KW-1185">Reference proteome</keyword>
<gene>
    <name evidence="2" type="ORF">D8674_028658</name>
</gene>
<feature type="region of interest" description="Disordered" evidence="1">
    <location>
        <begin position="1"/>
        <end position="20"/>
    </location>
</feature>
<dbReference type="AlphaFoldDB" id="A0A5N5I1Q9"/>
<evidence type="ECO:0000313" key="3">
    <source>
        <dbReference type="Proteomes" id="UP000327157"/>
    </source>
</evidence>
<evidence type="ECO:0000256" key="1">
    <source>
        <dbReference type="SAM" id="MobiDB-lite"/>
    </source>
</evidence>
<protein>
    <submittedName>
        <fullName evidence="2">Uncharacterized protein</fullName>
    </submittedName>
</protein>
<accession>A0A5N5I1Q9</accession>
<proteinExistence type="predicted"/>
<reference evidence="2 3" key="3">
    <citation type="submission" date="2019-11" db="EMBL/GenBank/DDBJ databases">
        <title>A de novo genome assembly of a pear dwarfing rootstock.</title>
        <authorList>
            <person name="Wang F."/>
            <person name="Wang J."/>
            <person name="Li S."/>
            <person name="Zhang Y."/>
            <person name="Fang M."/>
            <person name="Ma L."/>
            <person name="Zhao Y."/>
            <person name="Jiang S."/>
        </authorList>
    </citation>
    <scope>NUCLEOTIDE SEQUENCE [LARGE SCALE GENOMIC DNA]</scope>
    <source>
        <strain evidence="2">S2</strain>
        <tissue evidence="2">Leaf</tissue>
    </source>
</reference>
<sequence>MLTNRPITQGKPHDDQLPLGPVTQQDARIERTKLPDSQAQLTSKRKSTHKWPNFRIRLRGRLPWLTCLLRRVGGLPKISKSSQLQLADHLVLRQQAGKVTATGNQPAVTMRSRLRPRTDLHSRLELQISGNSRPILGGRVFSFLQHSRSVHSRLGSQGSGNSQTHTRRKCFYLPIAFQVDERLCNLRPVGNIEDNLCREVEHVNTTPLSDETEQTLPLMQVSTSVFTLFKGDQTQIATLKRRALWDDENKATKTPEHLKKDQEQLRKGQIKRGMSNIKKLISANHASRPARPSRTRHTRSSPLLFARFTT</sequence>
<reference evidence="2 3" key="1">
    <citation type="submission" date="2019-09" db="EMBL/GenBank/DDBJ databases">
        <authorList>
            <person name="Ou C."/>
        </authorList>
    </citation>
    <scope>NUCLEOTIDE SEQUENCE [LARGE SCALE GENOMIC DNA]</scope>
    <source>
        <strain evidence="2">S2</strain>
        <tissue evidence="2">Leaf</tissue>
    </source>
</reference>
<evidence type="ECO:0000313" key="2">
    <source>
        <dbReference type="EMBL" id="KAB2632411.1"/>
    </source>
</evidence>
<dbReference type="EMBL" id="SMOL01000120">
    <property type="protein sequence ID" value="KAB2632411.1"/>
    <property type="molecule type" value="Genomic_DNA"/>
</dbReference>
<organism evidence="2 3">
    <name type="scientific">Pyrus ussuriensis x Pyrus communis</name>
    <dbReference type="NCBI Taxonomy" id="2448454"/>
    <lineage>
        <taxon>Eukaryota</taxon>
        <taxon>Viridiplantae</taxon>
        <taxon>Streptophyta</taxon>
        <taxon>Embryophyta</taxon>
        <taxon>Tracheophyta</taxon>
        <taxon>Spermatophyta</taxon>
        <taxon>Magnoliopsida</taxon>
        <taxon>eudicotyledons</taxon>
        <taxon>Gunneridae</taxon>
        <taxon>Pentapetalae</taxon>
        <taxon>rosids</taxon>
        <taxon>fabids</taxon>
        <taxon>Rosales</taxon>
        <taxon>Rosaceae</taxon>
        <taxon>Amygdaloideae</taxon>
        <taxon>Maleae</taxon>
        <taxon>Pyrus</taxon>
    </lineage>
</organism>
<name>A0A5N5I1Q9_9ROSA</name>
<reference evidence="3" key="2">
    <citation type="submission" date="2019-10" db="EMBL/GenBank/DDBJ databases">
        <title>A de novo genome assembly of a pear dwarfing rootstock.</title>
        <authorList>
            <person name="Wang F."/>
            <person name="Wang J."/>
            <person name="Li S."/>
            <person name="Zhang Y."/>
            <person name="Fang M."/>
            <person name="Ma L."/>
            <person name="Zhao Y."/>
            <person name="Jiang S."/>
        </authorList>
    </citation>
    <scope>NUCLEOTIDE SEQUENCE [LARGE SCALE GENOMIC DNA]</scope>
</reference>
<comment type="caution">
    <text evidence="2">The sequence shown here is derived from an EMBL/GenBank/DDBJ whole genome shotgun (WGS) entry which is preliminary data.</text>
</comment>
<dbReference type="Proteomes" id="UP000327157">
    <property type="component" value="Chromosome 6"/>
</dbReference>